<keyword evidence="1" id="KW-0067">ATP-binding</keyword>
<sequence length="47" mass="5611">MADIIEDFPILEEARKVATYISSIEAWQEDPEWRMIALHLEKKEHLD</sequence>
<protein>
    <submittedName>
        <fullName evidence="1">ATP-dependent DNA helicase RecG</fullName>
    </submittedName>
</protein>
<comment type="caution">
    <text evidence="1">The sequence shown here is derived from an EMBL/GenBank/DDBJ whole genome shotgun (WGS) entry which is preliminary data.</text>
</comment>
<evidence type="ECO:0000313" key="1">
    <source>
        <dbReference type="EMBL" id="KXU13063.1"/>
    </source>
</evidence>
<name>A0A139RE86_STRMT</name>
<organism evidence="1 2">
    <name type="scientific">Streptococcus mitis</name>
    <dbReference type="NCBI Taxonomy" id="28037"/>
    <lineage>
        <taxon>Bacteria</taxon>
        <taxon>Bacillati</taxon>
        <taxon>Bacillota</taxon>
        <taxon>Bacilli</taxon>
        <taxon>Lactobacillales</taxon>
        <taxon>Streptococcaceae</taxon>
        <taxon>Streptococcus</taxon>
        <taxon>Streptococcus mitis group</taxon>
    </lineage>
</organism>
<reference evidence="1 2" key="1">
    <citation type="submission" date="2016-01" db="EMBL/GenBank/DDBJ databases">
        <title>Highly variable Streptococcus oralis are common among viridans streptococci isolated from primates.</title>
        <authorList>
            <person name="Denapaite D."/>
            <person name="Rieger M."/>
            <person name="Koendgen S."/>
            <person name="Brueckner R."/>
            <person name="Ochigava I."/>
            <person name="Kappeler P."/>
            <person name="Maetz-Rensing K."/>
            <person name="Leendertz F."/>
            <person name="Hakenbeck R."/>
        </authorList>
    </citation>
    <scope>NUCLEOTIDE SEQUENCE [LARGE SCALE GENOMIC DNA]</scope>
    <source>
        <strain evidence="1 2">DD22</strain>
    </source>
</reference>
<gene>
    <name evidence="1" type="ORF">SMIDD22_00813</name>
</gene>
<dbReference type="Proteomes" id="UP000070779">
    <property type="component" value="Unassembled WGS sequence"/>
</dbReference>
<dbReference type="EMBL" id="LQZD01000233">
    <property type="protein sequence ID" value="KXU13063.1"/>
    <property type="molecule type" value="Genomic_DNA"/>
</dbReference>
<evidence type="ECO:0000313" key="2">
    <source>
        <dbReference type="Proteomes" id="UP000070779"/>
    </source>
</evidence>
<dbReference type="PATRIC" id="fig|28037.238.peg.992"/>
<keyword evidence="1" id="KW-0547">Nucleotide-binding</keyword>
<dbReference type="AlphaFoldDB" id="A0A139RE86"/>
<accession>A0A139RE86</accession>
<keyword evidence="1" id="KW-0378">Hydrolase</keyword>
<keyword evidence="1" id="KW-0347">Helicase</keyword>
<proteinExistence type="predicted"/>
<dbReference type="GO" id="GO:0004386">
    <property type="term" value="F:helicase activity"/>
    <property type="evidence" value="ECO:0007669"/>
    <property type="project" value="UniProtKB-KW"/>
</dbReference>